<dbReference type="Gene3D" id="3.40.50.720">
    <property type="entry name" value="NAD(P)-binding Rossmann-like Domain"/>
    <property type="match status" value="1"/>
</dbReference>
<evidence type="ECO:0000313" key="5">
    <source>
        <dbReference type="Proteomes" id="UP000267654"/>
    </source>
</evidence>
<dbReference type="EMBL" id="QMQB01000114">
    <property type="protein sequence ID" value="RLE13041.1"/>
    <property type="molecule type" value="Genomic_DNA"/>
</dbReference>
<dbReference type="PANTHER" id="PTHR42760">
    <property type="entry name" value="SHORT-CHAIN DEHYDROGENASES/REDUCTASES FAMILY MEMBER"/>
    <property type="match status" value="1"/>
</dbReference>
<dbReference type="InterPro" id="IPR057326">
    <property type="entry name" value="KR_dom"/>
</dbReference>
<name>A0A662DFG2_UNCAE</name>
<dbReference type="GO" id="GO:0016616">
    <property type="term" value="F:oxidoreductase activity, acting on the CH-OH group of donors, NAD or NADP as acceptor"/>
    <property type="evidence" value="ECO:0007669"/>
    <property type="project" value="UniProtKB-ARBA"/>
</dbReference>
<evidence type="ECO:0000259" key="2">
    <source>
        <dbReference type="SMART" id="SM00822"/>
    </source>
</evidence>
<dbReference type="PROSITE" id="PS00061">
    <property type="entry name" value="ADH_SHORT"/>
    <property type="match status" value="1"/>
</dbReference>
<dbReference type="AlphaFoldDB" id="A0A662DFG2"/>
<dbReference type="Proteomes" id="UP000885660">
    <property type="component" value="Unassembled WGS sequence"/>
</dbReference>
<organism evidence="4 5">
    <name type="scientific">Aerophobetes bacterium</name>
    <dbReference type="NCBI Taxonomy" id="2030807"/>
    <lineage>
        <taxon>Bacteria</taxon>
        <taxon>Candidatus Aerophobota</taxon>
    </lineage>
</organism>
<reference evidence="3" key="2">
    <citation type="journal article" date="2020" name="mSystems">
        <title>Genome- and Community-Level Interaction Insights into Carbon Utilization and Element Cycling Functions of Hydrothermarchaeota in Hydrothermal Sediment.</title>
        <authorList>
            <person name="Zhou Z."/>
            <person name="Liu Y."/>
            <person name="Xu W."/>
            <person name="Pan J."/>
            <person name="Luo Z.H."/>
            <person name="Li M."/>
        </authorList>
    </citation>
    <scope>NUCLEOTIDE SEQUENCE [LARGE SCALE GENOMIC DNA]</scope>
    <source>
        <strain evidence="3">HyVt-219</strain>
    </source>
</reference>
<feature type="domain" description="Ketoreductase" evidence="2">
    <location>
        <begin position="6"/>
        <end position="186"/>
    </location>
</feature>
<proteinExistence type="inferred from homology"/>
<reference evidence="4 5" key="1">
    <citation type="submission" date="2018-06" db="EMBL/GenBank/DDBJ databases">
        <title>Extensive metabolic versatility and redundancy in microbially diverse, dynamic hydrothermal sediments.</title>
        <authorList>
            <person name="Dombrowski N."/>
            <person name="Teske A."/>
            <person name="Baker B.J."/>
        </authorList>
    </citation>
    <scope>NUCLEOTIDE SEQUENCE [LARGE SCALE GENOMIC DNA]</scope>
    <source>
        <strain evidence="4">B19_G9</strain>
    </source>
</reference>
<dbReference type="InterPro" id="IPR020904">
    <property type="entry name" value="Sc_DH/Rdtase_CS"/>
</dbReference>
<dbReference type="Proteomes" id="UP000267654">
    <property type="component" value="Unassembled WGS sequence"/>
</dbReference>
<protein>
    <submittedName>
        <fullName evidence="3">SDR family oxidoreductase</fullName>
    </submittedName>
    <submittedName>
        <fullName evidence="4">Short-chain dehydrogenase</fullName>
    </submittedName>
</protein>
<evidence type="ECO:0000256" key="1">
    <source>
        <dbReference type="ARBA" id="ARBA00006484"/>
    </source>
</evidence>
<sequence>MRFKDKVVLITGAAQGIGEATAIAFARERARVALADLNLDGVLQVKEKIDKIGGETLALKVDISNPAMVNEMMKKTVDHFGRLDILVNNAGIIARGVIEDVTDEMLDKVLSVNFKGVFYCCRAAVPIMKKQKYGKIVNVSSITAKRGDNTTAPCYGASKGAILTLTRSLARQLGPFGINVNAVAPHAIDTPMMKYWDEKKRKAVIESLPVRRMGKPEDVAHAILFLSSDEAGFITGETLNLNGGYLMD</sequence>
<evidence type="ECO:0000313" key="3">
    <source>
        <dbReference type="EMBL" id="HDN84741.1"/>
    </source>
</evidence>
<gene>
    <name evidence="4" type="ORF">DRI96_03610</name>
    <name evidence="3" type="ORF">ENG47_03155</name>
</gene>
<comment type="similarity">
    <text evidence="1">Belongs to the short-chain dehydrogenases/reductases (SDR) family.</text>
</comment>
<dbReference type="InterPro" id="IPR002347">
    <property type="entry name" value="SDR_fam"/>
</dbReference>
<dbReference type="EMBL" id="DRBC01000189">
    <property type="protein sequence ID" value="HDN84741.1"/>
    <property type="molecule type" value="Genomic_DNA"/>
</dbReference>
<dbReference type="InterPro" id="IPR036291">
    <property type="entry name" value="NAD(P)-bd_dom_sf"/>
</dbReference>
<accession>A0A662DFG2</accession>
<dbReference type="Pfam" id="PF13561">
    <property type="entry name" value="adh_short_C2"/>
    <property type="match status" value="1"/>
</dbReference>
<evidence type="ECO:0000313" key="4">
    <source>
        <dbReference type="EMBL" id="RLE13041.1"/>
    </source>
</evidence>
<dbReference type="PRINTS" id="PR00081">
    <property type="entry name" value="GDHRDH"/>
</dbReference>
<dbReference type="SUPFAM" id="SSF51735">
    <property type="entry name" value="NAD(P)-binding Rossmann-fold domains"/>
    <property type="match status" value="1"/>
</dbReference>
<comment type="caution">
    <text evidence="4">The sequence shown here is derived from an EMBL/GenBank/DDBJ whole genome shotgun (WGS) entry which is preliminary data.</text>
</comment>
<dbReference type="FunFam" id="3.40.50.720:FF:000084">
    <property type="entry name" value="Short-chain dehydrogenase reductase"/>
    <property type="match status" value="1"/>
</dbReference>
<dbReference type="NCBIfam" id="NF005559">
    <property type="entry name" value="PRK07231.1"/>
    <property type="match status" value="1"/>
</dbReference>
<dbReference type="PRINTS" id="PR00080">
    <property type="entry name" value="SDRFAMILY"/>
</dbReference>
<dbReference type="SMART" id="SM00822">
    <property type="entry name" value="PKS_KR"/>
    <property type="match status" value="1"/>
</dbReference>